<feature type="transmembrane region" description="Helical" evidence="1">
    <location>
        <begin position="6"/>
        <end position="27"/>
    </location>
</feature>
<reference evidence="2 3" key="1">
    <citation type="submission" date="2016-07" db="EMBL/GenBank/DDBJ databases">
        <title>Draft genome sequence of Methyloligella halotolerans C2T (VKM B-2706T=CCUG 61687T=DSM 25045T), a halotolerant polyhydroxybutyrate accumulating methylotroph.</title>
        <authorList>
            <person name="Vasilenko O.V."/>
            <person name="Doronina N.V."/>
            <person name="Poroshina M.N."/>
            <person name="Tarlachkov S.V."/>
            <person name="Trotsenko Y.A."/>
        </authorList>
    </citation>
    <scope>NUCLEOTIDE SEQUENCE [LARGE SCALE GENOMIC DNA]</scope>
    <source>
        <strain evidence="2 3">VKM B-2706</strain>
    </source>
</reference>
<evidence type="ECO:0000256" key="1">
    <source>
        <dbReference type="SAM" id="Phobius"/>
    </source>
</evidence>
<feature type="transmembrane region" description="Helical" evidence="1">
    <location>
        <begin position="39"/>
        <end position="56"/>
    </location>
</feature>
<gene>
    <name evidence="2" type="ORF">A7A08_00449</name>
</gene>
<dbReference type="STRING" id="1177755.A7A08_00449"/>
<keyword evidence="1" id="KW-1133">Transmembrane helix</keyword>
<dbReference type="RefSeq" id="WP_069093879.1">
    <property type="nucleotide sequence ID" value="NZ_MASI01000001.1"/>
</dbReference>
<dbReference type="AlphaFoldDB" id="A0A1E2S2Q9"/>
<protein>
    <submittedName>
        <fullName evidence="2">Uncharacterized protein</fullName>
    </submittedName>
</protein>
<organism evidence="2 3">
    <name type="scientific">Methyloligella halotolerans</name>
    <dbReference type="NCBI Taxonomy" id="1177755"/>
    <lineage>
        <taxon>Bacteria</taxon>
        <taxon>Pseudomonadati</taxon>
        <taxon>Pseudomonadota</taxon>
        <taxon>Alphaproteobacteria</taxon>
        <taxon>Hyphomicrobiales</taxon>
        <taxon>Hyphomicrobiaceae</taxon>
        <taxon>Methyloligella</taxon>
    </lineage>
</organism>
<evidence type="ECO:0000313" key="3">
    <source>
        <dbReference type="Proteomes" id="UP000095087"/>
    </source>
</evidence>
<comment type="caution">
    <text evidence="2">The sequence shown here is derived from an EMBL/GenBank/DDBJ whole genome shotgun (WGS) entry which is preliminary data.</text>
</comment>
<feature type="transmembrane region" description="Helical" evidence="1">
    <location>
        <begin position="99"/>
        <end position="119"/>
    </location>
</feature>
<dbReference type="EMBL" id="MASI01000001">
    <property type="protein sequence ID" value="ODA68618.1"/>
    <property type="molecule type" value="Genomic_DNA"/>
</dbReference>
<evidence type="ECO:0000313" key="2">
    <source>
        <dbReference type="EMBL" id="ODA68618.1"/>
    </source>
</evidence>
<feature type="transmembrane region" description="Helical" evidence="1">
    <location>
        <begin position="68"/>
        <end position="87"/>
    </location>
</feature>
<accession>A0A1E2S2Q9</accession>
<dbReference type="Proteomes" id="UP000095087">
    <property type="component" value="Unassembled WGS sequence"/>
</dbReference>
<sequence length="120" mass="12658">MLRILMILSGGFELLFGVSVLVLIAKGVTLSGGATREQATLFAIFTIVLGTAALAVNNRLETSFGIGTAYGLWLYNVIAALILLYLATNTADVLIRSTAAIHTVFGLLFTYALFAAGTVE</sequence>
<keyword evidence="1" id="KW-0812">Transmembrane</keyword>
<proteinExistence type="predicted"/>
<keyword evidence="1" id="KW-0472">Membrane</keyword>
<keyword evidence="3" id="KW-1185">Reference proteome</keyword>
<name>A0A1E2S2Q9_9HYPH</name>